<keyword evidence="1" id="KW-1133">Transmembrane helix</keyword>
<dbReference type="GO" id="GO:0052621">
    <property type="term" value="F:diguanylate cyclase activity"/>
    <property type="evidence" value="ECO:0007669"/>
    <property type="project" value="UniProtKB-EC"/>
</dbReference>
<evidence type="ECO:0000259" key="4">
    <source>
        <dbReference type="PROSITE" id="PS50887"/>
    </source>
</evidence>
<dbReference type="NCBIfam" id="TIGR00254">
    <property type="entry name" value="GGDEF"/>
    <property type="match status" value="1"/>
</dbReference>
<accession>A0ABV8VWA7</accession>
<dbReference type="RefSeq" id="WP_390199490.1">
    <property type="nucleotide sequence ID" value="NZ_JBHSDV010000003.1"/>
</dbReference>
<dbReference type="SUPFAM" id="SSF55073">
    <property type="entry name" value="Nucleotide cyclase"/>
    <property type="match status" value="1"/>
</dbReference>
<gene>
    <name evidence="5" type="ORF">ACFOZ1_11700</name>
</gene>
<keyword evidence="6" id="KW-1185">Reference proteome</keyword>
<feature type="transmembrane region" description="Helical" evidence="1">
    <location>
        <begin position="34"/>
        <end position="53"/>
    </location>
</feature>
<sequence length="399" mass="46535">MRKLIGVMLSSVSLLLVLTILMYLYLFIDQLQVIPIILLTLIVLISFVLGIEYDTKKEMIVKLLKKVNDLKMKNTLIEKQLEEFDQFFNSFDHATLYIYDLKNDRTYYSIGVESLFGYTQNQFNNNGRLWTTLVHEKDQKKLQKSDELLFSGNKIEVDFRVIHPIDGEKWIKKVSKPVTNKDGKMIKINGQFIDITKQKELEIQLRHMAYFDDLTDLPNRKMLDRHIKKGLARSKRHNHNFTLMFIDLDDFKQVNDNLGHDAGDMLLKEVTSRLNTSTREEDMIARIGGDEFIVVFEETSQEEIENIAKRIINNVSASFIIDGHEVFVSVSIGISMYPEHGEDKETLIQNADKAMYHAKNNGKNNYYVFTNELHEVDIVEDGIFAKWFNKIQETFNINN</sequence>
<dbReference type="InterPro" id="IPR029787">
    <property type="entry name" value="Nucleotide_cyclase"/>
</dbReference>
<organism evidence="5 6">
    <name type="scientific">Gracilibacillus marinus</name>
    <dbReference type="NCBI Taxonomy" id="630535"/>
    <lineage>
        <taxon>Bacteria</taxon>
        <taxon>Bacillati</taxon>
        <taxon>Bacillota</taxon>
        <taxon>Bacilli</taxon>
        <taxon>Bacillales</taxon>
        <taxon>Bacillaceae</taxon>
        <taxon>Gracilibacillus</taxon>
    </lineage>
</organism>
<keyword evidence="1" id="KW-0812">Transmembrane</keyword>
<feature type="domain" description="GGDEF" evidence="4">
    <location>
        <begin position="239"/>
        <end position="371"/>
    </location>
</feature>
<dbReference type="Gene3D" id="3.30.450.20">
    <property type="entry name" value="PAS domain"/>
    <property type="match status" value="1"/>
</dbReference>
<dbReference type="PROSITE" id="PS50887">
    <property type="entry name" value="GGDEF"/>
    <property type="match status" value="1"/>
</dbReference>
<dbReference type="CDD" id="cd01949">
    <property type="entry name" value="GGDEF"/>
    <property type="match status" value="1"/>
</dbReference>
<reference evidence="6" key="1">
    <citation type="journal article" date="2019" name="Int. J. Syst. Evol. Microbiol.">
        <title>The Global Catalogue of Microorganisms (GCM) 10K type strain sequencing project: providing services to taxonomists for standard genome sequencing and annotation.</title>
        <authorList>
            <consortium name="The Broad Institute Genomics Platform"/>
            <consortium name="The Broad Institute Genome Sequencing Center for Infectious Disease"/>
            <person name="Wu L."/>
            <person name="Ma J."/>
        </authorList>
    </citation>
    <scope>NUCLEOTIDE SEQUENCE [LARGE SCALE GENOMIC DNA]</scope>
    <source>
        <strain evidence="6">KACC 14058</strain>
    </source>
</reference>
<name>A0ABV8VWA7_9BACI</name>
<dbReference type="PANTHER" id="PTHR46663">
    <property type="entry name" value="DIGUANYLATE CYCLASE DGCT-RELATED"/>
    <property type="match status" value="1"/>
</dbReference>
<keyword evidence="5" id="KW-0808">Transferase</keyword>
<feature type="domain" description="PAC" evidence="3">
    <location>
        <begin position="155"/>
        <end position="207"/>
    </location>
</feature>
<dbReference type="CDD" id="cd00130">
    <property type="entry name" value="PAS"/>
    <property type="match status" value="1"/>
</dbReference>
<dbReference type="EMBL" id="JBHSDV010000003">
    <property type="protein sequence ID" value="MFC4388464.1"/>
    <property type="molecule type" value="Genomic_DNA"/>
</dbReference>
<dbReference type="InterPro" id="IPR052163">
    <property type="entry name" value="DGC-Regulatory_Protein"/>
</dbReference>
<dbReference type="InterPro" id="IPR035965">
    <property type="entry name" value="PAS-like_dom_sf"/>
</dbReference>
<dbReference type="PROSITE" id="PS50112">
    <property type="entry name" value="PAS"/>
    <property type="match status" value="1"/>
</dbReference>
<dbReference type="Proteomes" id="UP001595880">
    <property type="component" value="Unassembled WGS sequence"/>
</dbReference>
<dbReference type="Pfam" id="PF00990">
    <property type="entry name" value="GGDEF"/>
    <property type="match status" value="1"/>
</dbReference>
<dbReference type="PROSITE" id="PS50113">
    <property type="entry name" value="PAC"/>
    <property type="match status" value="1"/>
</dbReference>
<dbReference type="SUPFAM" id="SSF55785">
    <property type="entry name" value="PYP-like sensor domain (PAS domain)"/>
    <property type="match status" value="1"/>
</dbReference>
<evidence type="ECO:0000313" key="6">
    <source>
        <dbReference type="Proteomes" id="UP001595880"/>
    </source>
</evidence>
<dbReference type="EC" id="2.7.7.65" evidence="5"/>
<proteinExistence type="predicted"/>
<evidence type="ECO:0000259" key="2">
    <source>
        <dbReference type="PROSITE" id="PS50112"/>
    </source>
</evidence>
<feature type="domain" description="PAS" evidence="2">
    <location>
        <begin position="96"/>
        <end position="153"/>
    </location>
</feature>
<keyword evidence="1" id="KW-0472">Membrane</keyword>
<evidence type="ECO:0000256" key="1">
    <source>
        <dbReference type="SAM" id="Phobius"/>
    </source>
</evidence>
<dbReference type="SMART" id="SM00267">
    <property type="entry name" value="GGDEF"/>
    <property type="match status" value="1"/>
</dbReference>
<dbReference type="PANTHER" id="PTHR46663:SF3">
    <property type="entry name" value="SLL0267 PROTEIN"/>
    <property type="match status" value="1"/>
</dbReference>
<dbReference type="Pfam" id="PF08447">
    <property type="entry name" value="PAS_3"/>
    <property type="match status" value="1"/>
</dbReference>
<dbReference type="Gene3D" id="3.30.70.270">
    <property type="match status" value="1"/>
</dbReference>
<feature type="transmembrane region" description="Helical" evidence="1">
    <location>
        <begin position="7"/>
        <end position="28"/>
    </location>
</feature>
<dbReference type="InterPro" id="IPR000014">
    <property type="entry name" value="PAS"/>
</dbReference>
<evidence type="ECO:0000313" key="5">
    <source>
        <dbReference type="EMBL" id="MFC4388464.1"/>
    </source>
</evidence>
<protein>
    <submittedName>
        <fullName evidence="5">Diguanylate cyclase domain-containing protein</fullName>
        <ecNumber evidence="5">2.7.7.65</ecNumber>
    </submittedName>
</protein>
<keyword evidence="5" id="KW-0548">Nucleotidyltransferase</keyword>
<comment type="caution">
    <text evidence="5">The sequence shown here is derived from an EMBL/GenBank/DDBJ whole genome shotgun (WGS) entry which is preliminary data.</text>
</comment>
<dbReference type="InterPro" id="IPR000700">
    <property type="entry name" value="PAS-assoc_C"/>
</dbReference>
<dbReference type="InterPro" id="IPR043128">
    <property type="entry name" value="Rev_trsase/Diguanyl_cyclase"/>
</dbReference>
<dbReference type="NCBIfam" id="TIGR00229">
    <property type="entry name" value="sensory_box"/>
    <property type="match status" value="1"/>
</dbReference>
<dbReference type="InterPro" id="IPR000160">
    <property type="entry name" value="GGDEF_dom"/>
</dbReference>
<evidence type="ECO:0000259" key="3">
    <source>
        <dbReference type="PROSITE" id="PS50113"/>
    </source>
</evidence>
<dbReference type="InterPro" id="IPR013655">
    <property type="entry name" value="PAS_fold_3"/>
</dbReference>